<comment type="caution">
    <text evidence="1">The sequence shown here is derived from an EMBL/GenBank/DDBJ whole genome shotgun (WGS) entry which is preliminary data.</text>
</comment>
<gene>
    <name evidence="1" type="ORF">C731_4319</name>
</gene>
<name>K5BDU2_MYCHD</name>
<dbReference type="STRING" id="1122247.GCA_000379865_04352"/>
<proteinExistence type="predicted"/>
<reference evidence="1 2" key="1">
    <citation type="journal article" date="2012" name="J. Bacteriol.">
        <title>Genome sequence of Mycobacterium hassiacum DSM 44199, a rare source of heat-stable mycobacterial proteins.</title>
        <authorList>
            <person name="Tiago I."/>
            <person name="Maranha A."/>
            <person name="Mendes V."/>
            <person name="Alarico S."/>
            <person name="Moynihan P.J."/>
            <person name="Clarke A.J."/>
            <person name="Macedo-Ribeiro S."/>
            <person name="Pereira P.J."/>
            <person name="Empadinhas N."/>
        </authorList>
    </citation>
    <scope>NUCLEOTIDE SEQUENCE [LARGE SCALE GENOMIC DNA]</scope>
    <source>
        <strain evidence="2">DSM 44199 / CIP 105218 / JCM 12690 / 3849</strain>
    </source>
</reference>
<sequence length="74" mass="8227">MPRAQRGLNRSMRDAYKTHERIWRALGRVRDAAANGRPIVDDDVTTALGSCGCGECRAQVRPLAVELHELGLIR</sequence>
<protein>
    <submittedName>
        <fullName evidence="1">Uncharacterized protein</fullName>
    </submittedName>
</protein>
<evidence type="ECO:0000313" key="2">
    <source>
        <dbReference type="Proteomes" id="UP000006265"/>
    </source>
</evidence>
<dbReference type="PATRIC" id="fig|1122247.3.peg.4143"/>
<accession>K5BDU2</accession>
<organism evidence="1 2">
    <name type="scientific">Mycolicibacterium hassiacum (strain DSM 44199 / CIP 105218 / JCM 12690 / 3849)</name>
    <name type="common">Mycobacterium hassiacum</name>
    <dbReference type="NCBI Taxonomy" id="1122247"/>
    <lineage>
        <taxon>Bacteria</taxon>
        <taxon>Bacillati</taxon>
        <taxon>Actinomycetota</taxon>
        <taxon>Actinomycetes</taxon>
        <taxon>Mycobacteriales</taxon>
        <taxon>Mycobacteriaceae</taxon>
        <taxon>Mycolicibacterium</taxon>
    </lineage>
</organism>
<dbReference type="EMBL" id="AMRA01000118">
    <property type="protein sequence ID" value="EKF21706.1"/>
    <property type="molecule type" value="Genomic_DNA"/>
</dbReference>
<keyword evidence="2" id="KW-1185">Reference proteome</keyword>
<dbReference type="Proteomes" id="UP000006265">
    <property type="component" value="Unassembled WGS sequence"/>
</dbReference>
<evidence type="ECO:0000313" key="1">
    <source>
        <dbReference type="EMBL" id="EKF21706.1"/>
    </source>
</evidence>
<dbReference type="AlphaFoldDB" id="K5BDU2"/>